<dbReference type="UniPathway" id="UPA00079"/>
<dbReference type="InterPro" id="IPR022485">
    <property type="entry name" value="SHCHC_synthase_MenH"/>
</dbReference>
<keyword evidence="2 3" id="KW-0456">Lyase</keyword>
<dbReference type="EC" id="4.2.99.20" evidence="3"/>
<dbReference type="Gene3D" id="3.40.50.1820">
    <property type="entry name" value="alpha/beta hydrolase"/>
    <property type="match status" value="1"/>
</dbReference>
<evidence type="ECO:0000313" key="5">
    <source>
        <dbReference type="EMBL" id="ASN04911.1"/>
    </source>
</evidence>
<dbReference type="PANTHER" id="PTHR42916:SF1">
    <property type="entry name" value="PROTEIN PHYLLO, CHLOROPLASTIC"/>
    <property type="match status" value="1"/>
</dbReference>
<comment type="catalytic activity">
    <reaction evidence="3">
        <text>5-enolpyruvoyl-6-hydroxy-2-succinyl-cyclohex-3-ene-1-carboxylate = (1R,6R)-6-hydroxy-2-succinyl-cyclohexa-2,4-diene-1-carboxylate + pyruvate</text>
        <dbReference type="Rhea" id="RHEA:25597"/>
        <dbReference type="ChEBI" id="CHEBI:15361"/>
        <dbReference type="ChEBI" id="CHEBI:58689"/>
        <dbReference type="ChEBI" id="CHEBI:58818"/>
        <dbReference type="EC" id="4.2.99.20"/>
    </reaction>
</comment>
<name>A0A221MB99_9BACI</name>
<dbReference type="SUPFAM" id="SSF53474">
    <property type="entry name" value="alpha/beta-Hydrolases"/>
    <property type="match status" value="1"/>
</dbReference>
<dbReference type="Pfam" id="PF00561">
    <property type="entry name" value="Abhydrolase_1"/>
    <property type="match status" value="1"/>
</dbReference>
<evidence type="ECO:0000259" key="4">
    <source>
        <dbReference type="Pfam" id="PF00561"/>
    </source>
</evidence>
<dbReference type="AlphaFoldDB" id="A0A221MB99"/>
<gene>
    <name evidence="3 5" type="primary">menH</name>
    <name evidence="5" type="ORF">CFK40_07730</name>
</gene>
<keyword evidence="6" id="KW-1185">Reference proteome</keyword>
<dbReference type="NCBIfam" id="TIGR03695">
    <property type="entry name" value="menH_SHCHC"/>
    <property type="match status" value="1"/>
</dbReference>
<reference evidence="5 6" key="1">
    <citation type="journal article" date="2003" name="Int. J. Syst. Evol. Microbiol.">
        <title>Virgibacillus carmonensis sp. nov., Virgibacillus necropolis sp. nov. and Virgibacillus picturae sp. nov., three novel species isolated from deteriorated mural paintings, transfer of the species of the genus salibacillus to Virgibacillus, as Virgibacillus marismortui comb. nov. and Virgibacillus salexigens comb. nov., and emended description of the genus Virgibacillus.</title>
        <authorList>
            <person name="Heyrman J."/>
            <person name="Logan N.A."/>
            <person name="Busse H.J."/>
            <person name="Balcaen A."/>
            <person name="Lebbe L."/>
            <person name="Rodriguez-Diaz M."/>
            <person name="Swings J."/>
            <person name="De Vos P."/>
        </authorList>
    </citation>
    <scope>NUCLEOTIDE SEQUENCE [LARGE SCALE GENOMIC DNA]</scope>
    <source>
        <strain evidence="5 6">LMG 19488</strain>
    </source>
</reference>
<dbReference type="Proteomes" id="UP000204391">
    <property type="component" value="Chromosome"/>
</dbReference>
<sequence>MASEGKRFINTDSSDYWCEVSGQGDPILLLHGFTGNTATWSKLVSLLERNHQVITIDLPGHGKTRVDSPKTMMDCCQDIKLIIEQLGYEKVNLLGYSMGGRTALSFAVTYPELVRSLVLESASPGLEQEEDRIARIKNDQKLAERIRTGGLESFVDFWGSLPLFESQKKLPDLIQQSIREERLSQHEEGLVMSLTYMGNGVQPSWWDNLNSLTIPVLLLVGEWDLKFINLNEAMQNRLPISNLVIVEKAGHAIHVEQSDFFGKIVSEFILDKN</sequence>
<dbReference type="OrthoDB" id="9808398at2"/>
<comment type="function">
    <text evidence="3">Catalyzes a proton abstraction reaction that results in 2,5-elimination of pyruvate from 2-succinyl-5-enolpyruvyl-6-hydroxy-3-cyclohexene-1-carboxylate (SEPHCHC) and the formation of 2-succinyl-6-hydroxy-2,4-cyclohexadiene-1-carboxylate (SHCHC).</text>
</comment>
<evidence type="ECO:0000256" key="3">
    <source>
        <dbReference type="HAMAP-Rule" id="MF_01660"/>
    </source>
</evidence>
<dbReference type="GO" id="GO:0009234">
    <property type="term" value="P:menaquinone biosynthetic process"/>
    <property type="evidence" value="ECO:0007669"/>
    <property type="project" value="UniProtKB-UniRule"/>
</dbReference>
<proteinExistence type="inferred from homology"/>
<dbReference type="RefSeq" id="WP_089531762.1">
    <property type="nucleotide sequence ID" value="NZ_CP022437.1"/>
</dbReference>
<dbReference type="UniPathway" id="UPA01057">
    <property type="reaction ID" value="UER00900"/>
</dbReference>
<dbReference type="KEGG" id="vne:CFK40_07730"/>
<dbReference type="PRINTS" id="PR00412">
    <property type="entry name" value="EPOXHYDRLASE"/>
</dbReference>
<feature type="domain" description="AB hydrolase-1" evidence="4">
    <location>
        <begin position="26"/>
        <end position="256"/>
    </location>
</feature>
<dbReference type="PRINTS" id="PR00111">
    <property type="entry name" value="ABHYDROLASE"/>
</dbReference>
<comment type="subunit">
    <text evidence="3">Monomer.</text>
</comment>
<evidence type="ECO:0000313" key="6">
    <source>
        <dbReference type="Proteomes" id="UP000204391"/>
    </source>
</evidence>
<accession>A0A221MB99</accession>
<dbReference type="HAMAP" id="MF_01660">
    <property type="entry name" value="MenH"/>
    <property type="match status" value="1"/>
</dbReference>
<evidence type="ECO:0000256" key="2">
    <source>
        <dbReference type="ARBA" id="ARBA00023239"/>
    </source>
</evidence>
<comment type="pathway">
    <text evidence="3">Quinol/quinone metabolism; menaquinone biosynthesis.</text>
</comment>
<organism evidence="5 6">
    <name type="scientific">Virgibacillus necropolis</name>
    <dbReference type="NCBI Taxonomy" id="163877"/>
    <lineage>
        <taxon>Bacteria</taxon>
        <taxon>Bacillati</taxon>
        <taxon>Bacillota</taxon>
        <taxon>Bacilli</taxon>
        <taxon>Bacillales</taxon>
        <taxon>Bacillaceae</taxon>
        <taxon>Virgibacillus</taxon>
    </lineage>
</organism>
<keyword evidence="1 3" id="KW-0474">Menaquinone biosynthesis</keyword>
<dbReference type="InterPro" id="IPR000073">
    <property type="entry name" value="AB_hydrolase_1"/>
</dbReference>
<dbReference type="EMBL" id="CP022437">
    <property type="protein sequence ID" value="ASN04911.1"/>
    <property type="molecule type" value="Genomic_DNA"/>
</dbReference>
<protein>
    <recommendedName>
        <fullName evidence="3">Putative 2-succinyl-6-hydroxy-2,4-cyclohexadiene-1-carboxylate synthase</fullName>
        <shortName evidence="3">SHCHC synthase</shortName>
        <ecNumber evidence="3">4.2.99.20</ecNumber>
    </recommendedName>
</protein>
<dbReference type="InterPro" id="IPR000639">
    <property type="entry name" value="Epox_hydrolase-like"/>
</dbReference>
<evidence type="ECO:0000256" key="1">
    <source>
        <dbReference type="ARBA" id="ARBA00022428"/>
    </source>
</evidence>
<dbReference type="PANTHER" id="PTHR42916">
    <property type="entry name" value="2-SUCCINYL-5-ENOLPYRUVYL-6-HYDROXY-3-CYCLOHEXENE-1-CARBOXYLATE SYNTHASE"/>
    <property type="match status" value="1"/>
</dbReference>
<comment type="pathway">
    <text evidence="3">Quinol/quinone metabolism; 1,4-dihydroxy-2-naphthoate biosynthesis; 1,4-dihydroxy-2-naphthoate from chorismate: step 3/7.</text>
</comment>
<dbReference type="GO" id="GO:0070205">
    <property type="term" value="F:2-succinyl-6-hydroxy-2,4-cyclohexadiene-1-carboxylate synthase activity"/>
    <property type="evidence" value="ECO:0007669"/>
    <property type="project" value="UniProtKB-UniRule"/>
</dbReference>
<dbReference type="InterPro" id="IPR029058">
    <property type="entry name" value="AB_hydrolase_fold"/>
</dbReference>
<comment type="similarity">
    <text evidence="3">Belongs to the AB hydrolase superfamily. MenH family.</text>
</comment>